<proteinExistence type="predicted"/>
<protein>
    <submittedName>
        <fullName evidence="1">Uncharacterized protein</fullName>
    </submittedName>
</protein>
<gene>
    <name evidence="1" type="ORF">K461DRAFT_96628</name>
</gene>
<evidence type="ECO:0000313" key="2">
    <source>
        <dbReference type="Proteomes" id="UP000799439"/>
    </source>
</evidence>
<name>A0A9P4JAM7_9PEZI</name>
<dbReference type="Proteomes" id="UP000799439">
    <property type="component" value="Unassembled WGS sequence"/>
</dbReference>
<organism evidence="1 2">
    <name type="scientific">Myriangium duriaei CBS 260.36</name>
    <dbReference type="NCBI Taxonomy" id="1168546"/>
    <lineage>
        <taxon>Eukaryota</taxon>
        <taxon>Fungi</taxon>
        <taxon>Dikarya</taxon>
        <taxon>Ascomycota</taxon>
        <taxon>Pezizomycotina</taxon>
        <taxon>Dothideomycetes</taxon>
        <taxon>Dothideomycetidae</taxon>
        <taxon>Myriangiales</taxon>
        <taxon>Myriangiaceae</taxon>
        <taxon>Myriangium</taxon>
    </lineage>
</organism>
<dbReference type="EMBL" id="ML996082">
    <property type="protein sequence ID" value="KAF2156482.1"/>
    <property type="molecule type" value="Genomic_DNA"/>
</dbReference>
<keyword evidence="2" id="KW-1185">Reference proteome</keyword>
<sequence>MKVSPVVLLRCTTLSRAPSGLSSQYDPKITSNYLKCRGYNVVYLLSTTVLRIAEQHRTTFPGRSVCRLTAGHQLNEYLSSRLR</sequence>
<accession>A0A9P4JAM7</accession>
<reference evidence="1" key="1">
    <citation type="journal article" date="2020" name="Stud. Mycol.">
        <title>101 Dothideomycetes genomes: a test case for predicting lifestyles and emergence of pathogens.</title>
        <authorList>
            <person name="Haridas S."/>
            <person name="Albert R."/>
            <person name="Binder M."/>
            <person name="Bloem J."/>
            <person name="Labutti K."/>
            <person name="Salamov A."/>
            <person name="Andreopoulos B."/>
            <person name="Baker S."/>
            <person name="Barry K."/>
            <person name="Bills G."/>
            <person name="Bluhm B."/>
            <person name="Cannon C."/>
            <person name="Castanera R."/>
            <person name="Culley D."/>
            <person name="Daum C."/>
            <person name="Ezra D."/>
            <person name="Gonzalez J."/>
            <person name="Henrissat B."/>
            <person name="Kuo A."/>
            <person name="Liang C."/>
            <person name="Lipzen A."/>
            <person name="Lutzoni F."/>
            <person name="Magnuson J."/>
            <person name="Mondo S."/>
            <person name="Nolan M."/>
            <person name="Ohm R."/>
            <person name="Pangilinan J."/>
            <person name="Park H.-J."/>
            <person name="Ramirez L."/>
            <person name="Alfaro M."/>
            <person name="Sun H."/>
            <person name="Tritt A."/>
            <person name="Yoshinaga Y."/>
            <person name="Zwiers L.-H."/>
            <person name="Turgeon B."/>
            <person name="Goodwin S."/>
            <person name="Spatafora J."/>
            <person name="Crous P."/>
            <person name="Grigoriev I."/>
        </authorList>
    </citation>
    <scope>NUCLEOTIDE SEQUENCE</scope>
    <source>
        <strain evidence="1">CBS 260.36</strain>
    </source>
</reference>
<evidence type="ECO:0000313" key="1">
    <source>
        <dbReference type="EMBL" id="KAF2156482.1"/>
    </source>
</evidence>
<comment type="caution">
    <text evidence="1">The sequence shown here is derived from an EMBL/GenBank/DDBJ whole genome shotgun (WGS) entry which is preliminary data.</text>
</comment>
<dbReference type="AlphaFoldDB" id="A0A9P4JAM7"/>